<comment type="catalytic activity">
    <reaction evidence="9">
        <text>L-threonyl-[protein] + ATP = O-phospho-L-threonyl-[protein] + ADP + H(+)</text>
        <dbReference type="Rhea" id="RHEA:46608"/>
        <dbReference type="Rhea" id="RHEA-COMP:11060"/>
        <dbReference type="Rhea" id="RHEA-COMP:11605"/>
        <dbReference type="ChEBI" id="CHEBI:15378"/>
        <dbReference type="ChEBI" id="CHEBI:30013"/>
        <dbReference type="ChEBI" id="CHEBI:30616"/>
        <dbReference type="ChEBI" id="CHEBI:61977"/>
        <dbReference type="ChEBI" id="CHEBI:456216"/>
        <dbReference type="EC" id="2.7.12.1"/>
    </reaction>
</comment>
<comment type="caution">
    <text evidence="14">The sequence shown here is derived from an EMBL/GenBank/DDBJ whole genome shotgun (WGS) entry which is preliminary data.</text>
</comment>
<dbReference type="SMART" id="SM00220">
    <property type="entry name" value="S_TKc"/>
    <property type="match status" value="1"/>
</dbReference>
<evidence type="ECO:0000313" key="15">
    <source>
        <dbReference type="Proteomes" id="UP000827092"/>
    </source>
</evidence>
<dbReference type="Gene3D" id="3.30.200.20">
    <property type="entry name" value="Phosphorylase Kinase, domain 1"/>
    <property type="match status" value="1"/>
</dbReference>
<dbReference type="InterPro" id="IPR042521">
    <property type="entry name" value="DYRK"/>
</dbReference>
<evidence type="ECO:0000256" key="8">
    <source>
        <dbReference type="ARBA" id="ARBA00049003"/>
    </source>
</evidence>
<dbReference type="EMBL" id="JAFNEN010000347">
    <property type="protein sequence ID" value="KAG8185102.1"/>
    <property type="molecule type" value="Genomic_DNA"/>
</dbReference>
<gene>
    <name evidence="14" type="ORF">JTE90_014577</name>
</gene>
<evidence type="ECO:0000256" key="7">
    <source>
        <dbReference type="ARBA" id="ARBA00022840"/>
    </source>
</evidence>
<organism evidence="14 15">
    <name type="scientific">Oedothorax gibbosus</name>
    <dbReference type="NCBI Taxonomy" id="931172"/>
    <lineage>
        <taxon>Eukaryota</taxon>
        <taxon>Metazoa</taxon>
        <taxon>Ecdysozoa</taxon>
        <taxon>Arthropoda</taxon>
        <taxon>Chelicerata</taxon>
        <taxon>Arachnida</taxon>
        <taxon>Araneae</taxon>
        <taxon>Araneomorphae</taxon>
        <taxon>Entelegynae</taxon>
        <taxon>Araneoidea</taxon>
        <taxon>Linyphiidae</taxon>
        <taxon>Erigoninae</taxon>
        <taxon>Oedothorax</taxon>
    </lineage>
</organism>
<evidence type="ECO:0000256" key="10">
    <source>
        <dbReference type="ARBA" id="ARBA00051680"/>
    </source>
</evidence>
<keyword evidence="7 11" id="KW-0067">ATP-binding</keyword>
<name>A0AAV6ULT9_9ARAC</name>
<evidence type="ECO:0000256" key="1">
    <source>
        <dbReference type="ARBA" id="ARBA00008867"/>
    </source>
</evidence>
<keyword evidence="4" id="KW-0808">Transferase</keyword>
<feature type="compositionally biased region" description="Pro residues" evidence="12">
    <location>
        <begin position="161"/>
        <end position="178"/>
    </location>
</feature>
<evidence type="ECO:0000259" key="13">
    <source>
        <dbReference type="PROSITE" id="PS50011"/>
    </source>
</evidence>
<keyword evidence="5 11" id="KW-0547">Nucleotide-binding</keyword>
<evidence type="ECO:0000256" key="3">
    <source>
        <dbReference type="ARBA" id="ARBA00022527"/>
    </source>
</evidence>
<keyword evidence="6" id="KW-0418">Kinase</keyword>
<dbReference type="SUPFAM" id="SSF56112">
    <property type="entry name" value="Protein kinase-like (PK-like)"/>
    <property type="match status" value="1"/>
</dbReference>
<protein>
    <recommendedName>
        <fullName evidence="2">dual-specificity kinase</fullName>
        <ecNumber evidence="2">2.7.12.1</ecNumber>
    </recommendedName>
</protein>
<dbReference type="EC" id="2.7.12.1" evidence="2"/>
<dbReference type="InterPro" id="IPR050494">
    <property type="entry name" value="Ser_Thr_dual-spec_kinase"/>
</dbReference>
<evidence type="ECO:0000256" key="2">
    <source>
        <dbReference type="ARBA" id="ARBA00013203"/>
    </source>
</evidence>
<dbReference type="InterPro" id="IPR008271">
    <property type="entry name" value="Ser/Thr_kinase_AS"/>
</dbReference>
<comment type="similarity">
    <text evidence="1">Belongs to the protein kinase superfamily. CMGC Ser/Thr protein kinase family. MNB/DYRK subfamily.</text>
</comment>
<comment type="catalytic activity">
    <reaction evidence="10">
        <text>L-tyrosyl-[protein] + ATP = O-phospho-L-tyrosyl-[protein] + ADP + H(+)</text>
        <dbReference type="Rhea" id="RHEA:10596"/>
        <dbReference type="Rhea" id="RHEA-COMP:10136"/>
        <dbReference type="Rhea" id="RHEA-COMP:20101"/>
        <dbReference type="ChEBI" id="CHEBI:15378"/>
        <dbReference type="ChEBI" id="CHEBI:30616"/>
        <dbReference type="ChEBI" id="CHEBI:46858"/>
        <dbReference type="ChEBI" id="CHEBI:61978"/>
        <dbReference type="ChEBI" id="CHEBI:456216"/>
        <dbReference type="EC" id="2.7.12.1"/>
    </reaction>
</comment>
<dbReference type="GO" id="GO:0005737">
    <property type="term" value="C:cytoplasm"/>
    <property type="evidence" value="ECO:0007669"/>
    <property type="project" value="TreeGrafter"/>
</dbReference>
<evidence type="ECO:0000256" key="9">
    <source>
        <dbReference type="ARBA" id="ARBA00049308"/>
    </source>
</evidence>
<keyword evidence="15" id="KW-1185">Reference proteome</keyword>
<dbReference type="PANTHER" id="PTHR24058">
    <property type="entry name" value="DUAL SPECIFICITY PROTEIN KINASE"/>
    <property type="match status" value="1"/>
</dbReference>
<accession>A0AAV6ULT9</accession>
<evidence type="ECO:0000256" key="11">
    <source>
        <dbReference type="PROSITE-ProRule" id="PRU10141"/>
    </source>
</evidence>
<dbReference type="Gene3D" id="3.30.10.30">
    <property type="entry name" value="DYRK"/>
    <property type="match status" value="1"/>
</dbReference>
<dbReference type="GO" id="GO:0005524">
    <property type="term" value="F:ATP binding"/>
    <property type="evidence" value="ECO:0007669"/>
    <property type="project" value="UniProtKB-UniRule"/>
</dbReference>
<dbReference type="FunFam" id="1.10.510.10:FF:000112">
    <property type="entry name" value="Putative dual specificity tyrosine-phosphorylation-regulated kinase 2"/>
    <property type="match status" value="1"/>
</dbReference>
<evidence type="ECO:0000256" key="5">
    <source>
        <dbReference type="ARBA" id="ARBA00022741"/>
    </source>
</evidence>
<evidence type="ECO:0000313" key="14">
    <source>
        <dbReference type="EMBL" id="KAG8185102.1"/>
    </source>
</evidence>
<evidence type="ECO:0000256" key="12">
    <source>
        <dbReference type="SAM" id="MobiDB-lite"/>
    </source>
</evidence>
<proteinExistence type="inferred from homology"/>
<comment type="catalytic activity">
    <reaction evidence="8">
        <text>L-seryl-[protein] + ATP = O-phospho-L-seryl-[protein] + ADP + H(+)</text>
        <dbReference type="Rhea" id="RHEA:17989"/>
        <dbReference type="Rhea" id="RHEA-COMP:9863"/>
        <dbReference type="Rhea" id="RHEA-COMP:11604"/>
        <dbReference type="ChEBI" id="CHEBI:15378"/>
        <dbReference type="ChEBI" id="CHEBI:29999"/>
        <dbReference type="ChEBI" id="CHEBI:30616"/>
        <dbReference type="ChEBI" id="CHEBI:83421"/>
        <dbReference type="ChEBI" id="CHEBI:456216"/>
        <dbReference type="EC" id="2.7.12.1"/>
    </reaction>
</comment>
<dbReference type="PANTHER" id="PTHR24058:SF22">
    <property type="entry name" value="DUAL SPECIFICITY TYROSINE-PHOSPHORYLATION-REGULATED KINASE 4"/>
    <property type="match status" value="1"/>
</dbReference>
<dbReference type="InterPro" id="IPR017441">
    <property type="entry name" value="Protein_kinase_ATP_BS"/>
</dbReference>
<dbReference type="GO" id="GO:0004712">
    <property type="term" value="F:protein serine/threonine/tyrosine kinase activity"/>
    <property type="evidence" value="ECO:0007669"/>
    <property type="project" value="UniProtKB-EC"/>
</dbReference>
<dbReference type="PROSITE" id="PS50011">
    <property type="entry name" value="PROTEIN_KINASE_DOM"/>
    <property type="match status" value="1"/>
</dbReference>
<evidence type="ECO:0000256" key="4">
    <source>
        <dbReference type="ARBA" id="ARBA00022679"/>
    </source>
</evidence>
<keyword evidence="3" id="KW-0723">Serine/threonine-protein kinase</keyword>
<dbReference type="AlphaFoldDB" id="A0AAV6ULT9"/>
<feature type="binding site" evidence="11">
    <location>
        <position position="329"/>
    </location>
    <ligand>
        <name>ATP</name>
        <dbReference type="ChEBI" id="CHEBI:30616"/>
    </ligand>
</feature>
<dbReference type="GO" id="GO:0005856">
    <property type="term" value="C:cytoskeleton"/>
    <property type="evidence" value="ECO:0007669"/>
    <property type="project" value="TreeGrafter"/>
</dbReference>
<reference evidence="14 15" key="1">
    <citation type="journal article" date="2022" name="Nat. Ecol. Evol.">
        <title>A masculinizing supergene underlies an exaggerated male reproductive morph in a spider.</title>
        <authorList>
            <person name="Hendrickx F."/>
            <person name="De Corte Z."/>
            <person name="Sonet G."/>
            <person name="Van Belleghem S.M."/>
            <person name="Kostlbacher S."/>
            <person name="Vangestel C."/>
        </authorList>
    </citation>
    <scope>NUCLEOTIDE SEQUENCE [LARGE SCALE GENOMIC DNA]</scope>
    <source>
        <strain evidence="14">W744_W776</strain>
    </source>
</reference>
<dbReference type="GO" id="GO:0004674">
    <property type="term" value="F:protein serine/threonine kinase activity"/>
    <property type="evidence" value="ECO:0007669"/>
    <property type="project" value="UniProtKB-KW"/>
</dbReference>
<dbReference type="InterPro" id="IPR000719">
    <property type="entry name" value="Prot_kinase_dom"/>
</dbReference>
<dbReference type="Pfam" id="PF00069">
    <property type="entry name" value="Pkinase"/>
    <property type="match status" value="1"/>
</dbReference>
<dbReference type="GO" id="GO:0005634">
    <property type="term" value="C:nucleus"/>
    <property type="evidence" value="ECO:0007669"/>
    <property type="project" value="TreeGrafter"/>
</dbReference>
<evidence type="ECO:0000256" key="6">
    <source>
        <dbReference type="ARBA" id="ARBA00022777"/>
    </source>
</evidence>
<feature type="domain" description="Protein kinase" evidence="13">
    <location>
        <begin position="300"/>
        <end position="596"/>
    </location>
</feature>
<dbReference type="Proteomes" id="UP000827092">
    <property type="component" value="Unassembled WGS sequence"/>
</dbReference>
<sequence length="640" mass="72331">MWFSVSAYPTNTLHPTLRILHVSPDLHVPRSLQGRSCRLLGCSCEGSHFVVSPSYDRQPVQEGHVRIACEGIRRRKRKKDKHPCLSPGIHRDPIGRLGCAFSSQLHLTATGSSTLASLNHRIHLRAAENSGYTRLAASEKSTSLPSILSLQQQQQNRHSRPLPPLPPLEHRLPPPPPLSSSGSSEEGGSRDDDEEEAAFPKRWISPPASFGGDSSIPAARYDSYGRRLPLLPDEVLNYYGSRLNAFERNELQSGEYPEVWYLGLEATKIVGDEGALHNNGYDDDNGSYIKILRDHISYRYEILEIIGKGSFGQVIRALDHQTDQQVALKIIRNKKRFHQQALVEVKILEHLCRKDRDGSHYMIKMLNHFYFRNHLCITFELMGLNLYELIKKNNYRGIGTSMIRRFAFALVQCLRLLHKEHIIHCDLKPENILLKQRCANSIKVIDFGSSCFAHQRIYTYIQSRFYRSPEVILGLPYGPAIDMWSLGCILSELQTGLPLFPGENEADQLACIMEVLGPPPASVLEIASRRRLFFDSKGNPRCITNSKGKKRRPGSRPLSVALNSDDPEFVDFIGRCLDWNSALRLSPDEALQHVWLSSCCSSQRLSSHNFRESVLHENLGCPGEYEDPLRDSGTFLPTIL</sequence>
<dbReference type="PROSITE" id="PS00108">
    <property type="entry name" value="PROTEIN_KINASE_ST"/>
    <property type="match status" value="1"/>
</dbReference>
<dbReference type="Gene3D" id="1.10.510.10">
    <property type="entry name" value="Transferase(Phosphotransferase) domain 1"/>
    <property type="match status" value="1"/>
</dbReference>
<dbReference type="InterPro" id="IPR011009">
    <property type="entry name" value="Kinase-like_dom_sf"/>
</dbReference>
<dbReference type="PROSITE" id="PS00107">
    <property type="entry name" value="PROTEIN_KINASE_ATP"/>
    <property type="match status" value="1"/>
</dbReference>
<feature type="region of interest" description="Disordered" evidence="12">
    <location>
        <begin position="143"/>
        <end position="210"/>
    </location>
</feature>